<dbReference type="EMBL" id="BAAADD010000002">
    <property type="protein sequence ID" value="GAA0561599.1"/>
    <property type="molecule type" value="Genomic_DNA"/>
</dbReference>
<evidence type="ECO:0000256" key="2">
    <source>
        <dbReference type="ARBA" id="ARBA00022692"/>
    </source>
</evidence>
<dbReference type="Gene3D" id="1.20.120.1630">
    <property type="match status" value="1"/>
</dbReference>
<keyword evidence="3 5" id="KW-1133">Transmembrane helix</keyword>
<evidence type="ECO:0000313" key="6">
    <source>
        <dbReference type="EMBL" id="GAA0561599.1"/>
    </source>
</evidence>
<evidence type="ECO:0000256" key="3">
    <source>
        <dbReference type="ARBA" id="ARBA00022989"/>
    </source>
</evidence>
<dbReference type="Proteomes" id="UP001499951">
    <property type="component" value="Unassembled WGS sequence"/>
</dbReference>
<dbReference type="InterPro" id="IPR007269">
    <property type="entry name" value="ICMT_MeTrfase"/>
</dbReference>
<keyword evidence="7" id="KW-1185">Reference proteome</keyword>
<name>A0ABP3P9N7_9PROT</name>
<feature type="transmembrane region" description="Helical" evidence="5">
    <location>
        <begin position="41"/>
        <end position="60"/>
    </location>
</feature>
<evidence type="ECO:0000256" key="5">
    <source>
        <dbReference type="SAM" id="Phobius"/>
    </source>
</evidence>
<reference evidence="7" key="1">
    <citation type="journal article" date="2019" name="Int. J. Syst. Evol. Microbiol.">
        <title>The Global Catalogue of Microorganisms (GCM) 10K type strain sequencing project: providing services to taxonomists for standard genome sequencing and annotation.</title>
        <authorList>
            <consortium name="The Broad Institute Genomics Platform"/>
            <consortium name="The Broad Institute Genome Sequencing Center for Infectious Disease"/>
            <person name="Wu L."/>
            <person name="Ma J."/>
        </authorList>
    </citation>
    <scope>NUCLEOTIDE SEQUENCE [LARGE SCALE GENOMIC DNA]</scope>
    <source>
        <strain evidence="7">JCM 15089</strain>
    </source>
</reference>
<feature type="transmembrane region" description="Helical" evidence="5">
    <location>
        <begin position="67"/>
        <end position="85"/>
    </location>
</feature>
<sequence>MIAAIVLLGFVTVERLAELLLAKRNTTQLLGRGAIEFAAAHYPLIVVFHAVWLAGLWLLAWDRPLQWAWLVFFAVLQVLRIWVLATLGERWTTRIIVLPGVSLVNRGPYRFLKHPNYVVVIGEIAVLPLVFDLPLYALAFSILNGIVLFIRVTAESAALKGASNTPQRRG</sequence>
<proteinExistence type="predicted"/>
<protein>
    <submittedName>
        <fullName evidence="6">Isoprenylcysteine carboxylmethyltransferase family protein</fullName>
    </submittedName>
</protein>
<evidence type="ECO:0000256" key="1">
    <source>
        <dbReference type="ARBA" id="ARBA00004141"/>
    </source>
</evidence>
<comment type="caution">
    <text evidence="6">The sequence shown here is derived from an EMBL/GenBank/DDBJ whole genome shotgun (WGS) entry which is preliminary data.</text>
</comment>
<gene>
    <name evidence="6" type="ORF">GCM10008942_07530</name>
</gene>
<keyword evidence="4 5" id="KW-0472">Membrane</keyword>
<keyword evidence="2 5" id="KW-0812">Transmembrane</keyword>
<evidence type="ECO:0000313" key="7">
    <source>
        <dbReference type="Proteomes" id="UP001499951"/>
    </source>
</evidence>
<evidence type="ECO:0000256" key="4">
    <source>
        <dbReference type="ARBA" id="ARBA00023136"/>
    </source>
</evidence>
<organism evidence="6 7">
    <name type="scientific">Rhizomicrobium electricum</name>
    <dbReference type="NCBI Taxonomy" id="480070"/>
    <lineage>
        <taxon>Bacteria</taxon>
        <taxon>Pseudomonadati</taxon>
        <taxon>Pseudomonadota</taxon>
        <taxon>Alphaproteobacteria</taxon>
        <taxon>Micropepsales</taxon>
        <taxon>Micropepsaceae</taxon>
        <taxon>Rhizomicrobium</taxon>
    </lineage>
</organism>
<accession>A0ABP3P9N7</accession>
<dbReference type="Pfam" id="PF04140">
    <property type="entry name" value="ICMT"/>
    <property type="match status" value="1"/>
</dbReference>
<feature type="transmembrane region" description="Helical" evidence="5">
    <location>
        <begin position="135"/>
        <end position="154"/>
    </location>
</feature>
<dbReference type="RefSeq" id="WP_166932142.1">
    <property type="nucleotide sequence ID" value="NZ_BAAADD010000002.1"/>
</dbReference>
<comment type="subcellular location">
    <subcellularLocation>
        <location evidence="1">Membrane</location>
        <topology evidence="1">Multi-pass membrane protein</topology>
    </subcellularLocation>
</comment>